<reference evidence="2 3" key="1">
    <citation type="journal article" date="2024" name="Front Chem Biol">
        <title>Unveiling the potential of Daldinia eschscholtzii MFLUCC 19-0629 through bioactivity and bioinformatics studies for enhanced sustainable agriculture production.</title>
        <authorList>
            <person name="Brooks S."/>
            <person name="Weaver J.A."/>
            <person name="Klomchit A."/>
            <person name="Alharthi S.A."/>
            <person name="Onlamun T."/>
            <person name="Nurani R."/>
            <person name="Vong T.K."/>
            <person name="Alberti F."/>
            <person name="Greco C."/>
        </authorList>
    </citation>
    <scope>NUCLEOTIDE SEQUENCE [LARGE SCALE GENOMIC DNA]</scope>
    <source>
        <strain evidence="2">MFLUCC 19-0629</strain>
    </source>
</reference>
<protein>
    <submittedName>
        <fullName evidence="2">Uncharacterized protein</fullName>
    </submittedName>
</protein>
<dbReference type="PANTHER" id="PTHR34861">
    <property type="match status" value="1"/>
</dbReference>
<dbReference type="PANTHER" id="PTHR34861:SF10">
    <property type="entry name" value="CYCLASE"/>
    <property type="match status" value="1"/>
</dbReference>
<proteinExistence type="predicted"/>
<feature type="region of interest" description="Disordered" evidence="1">
    <location>
        <begin position="1"/>
        <end position="21"/>
    </location>
</feature>
<name>A0AAX6MJX7_9PEZI</name>
<dbReference type="GO" id="GO:0019441">
    <property type="term" value="P:L-tryptophan catabolic process to kynurenine"/>
    <property type="evidence" value="ECO:0007669"/>
    <property type="project" value="InterPro"/>
</dbReference>
<gene>
    <name evidence="2" type="ORF">Daesc_007021</name>
</gene>
<accession>A0AAX6MJX7</accession>
<sequence length="185" mass="20282">MELPLRKDLRPKSGEPEGSAWIWGKDDETTAKDIQGENASTKCGMQAWAKHGIAGRGVLLDYGRYAEANGIKPVYYDNFKITHSDLVNVAQSQGINLRPAAQGGDIQIGDILVVRSGFLKNANSLSYEERAPKHLGKNNFGPNDGQRYIGVEQSEEILDLLHDSYISAVASDHPAFEAWPSEKGI</sequence>
<evidence type="ECO:0000313" key="3">
    <source>
        <dbReference type="Proteomes" id="UP001369815"/>
    </source>
</evidence>
<dbReference type="AlphaFoldDB" id="A0AAX6MJX7"/>
<dbReference type="Gene3D" id="3.50.30.50">
    <property type="entry name" value="Putative cyclase"/>
    <property type="match status" value="1"/>
</dbReference>
<evidence type="ECO:0000313" key="2">
    <source>
        <dbReference type="EMBL" id="KAK6952482.1"/>
    </source>
</evidence>
<dbReference type="Proteomes" id="UP001369815">
    <property type="component" value="Unassembled WGS sequence"/>
</dbReference>
<keyword evidence="3" id="KW-1185">Reference proteome</keyword>
<dbReference type="GO" id="GO:0004061">
    <property type="term" value="F:arylformamidase activity"/>
    <property type="evidence" value="ECO:0007669"/>
    <property type="project" value="InterPro"/>
</dbReference>
<comment type="caution">
    <text evidence="2">The sequence shown here is derived from an EMBL/GenBank/DDBJ whole genome shotgun (WGS) entry which is preliminary data.</text>
</comment>
<dbReference type="InterPro" id="IPR037175">
    <property type="entry name" value="KFase_sf"/>
</dbReference>
<organism evidence="2 3">
    <name type="scientific">Daldinia eschscholtzii</name>
    <dbReference type="NCBI Taxonomy" id="292717"/>
    <lineage>
        <taxon>Eukaryota</taxon>
        <taxon>Fungi</taxon>
        <taxon>Dikarya</taxon>
        <taxon>Ascomycota</taxon>
        <taxon>Pezizomycotina</taxon>
        <taxon>Sordariomycetes</taxon>
        <taxon>Xylariomycetidae</taxon>
        <taxon>Xylariales</taxon>
        <taxon>Hypoxylaceae</taxon>
        <taxon>Daldinia</taxon>
    </lineage>
</organism>
<dbReference type="EMBL" id="JBANMG010000006">
    <property type="protein sequence ID" value="KAK6952482.1"/>
    <property type="molecule type" value="Genomic_DNA"/>
</dbReference>
<evidence type="ECO:0000256" key="1">
    <source>
        <dbReference type="SAM" id="MobiDB-lite"/>
    </source>
</evidence>
<feature type="compositionally biased region" description="Basic and acidic residues" evidence="1">
    <location>
        <begin position="1"/>
        <end position="15"/>
    </location>
</feature>